<name>A0A5C6P2X8_9TELE</name>
<gene>
    <name evidence="1" type="ORF">D4764_15G0008620</name>
</gene>
<protein>
    <submittedName>
        <fullName evidence="1">Uncharacterized protein</fullName>
    </submittedName>
</protein>
<dbReference type="AlphaFoldDB" id="A0A5C6P2X8"/>
<reference evidence="1 2" key="1">
    <citation type="submission" date="2019-04" db="EMBL/GenBank/DDBJ databases">
        <title>Chromosome genome assembly for Takifugu flavidus.</title>
        <authorList>
            <person name="Xiao S."/>
        </authorList>
    </citation>
    <scope>NUCLEOTIDE SEQUENCE [LARGE SCALE GENOMIC DNA]</scope>
    <source>
        <strain evidence="1">HTHZ2018</strain>
        <tissue evidence="1">Muscle</tissue>
    </source>
</reference>
<evidence type="ECO:0000313" key="2">
    <source>
        <dbReference type="Proteomes" id="UP000324091"/>
    </source>
</evidence>
<evidence type="ECO:0000313" key="1">
    <source>
        <dbReference type="EMBL" id="TWW73468.1"/>
    </source>
</evidence>
<dbReference type="EMBL" id="RHFK02000007">
    <property type="protein sequence ID" value="TWW73468.1"/>
    <property type="molecule type" value="Genomic_DNA"/>
</dbReference>
<comment type="caution">
    <text evidence="1">The sequence shown here is derived from an EMBL/GenBank/DDBJ whole genome shotgun (WGS) entry which is preliminary data.</text>
</comment>
<dbReference type="Proteomes" id="UP000324091">
    <property type="component" value="Chromosome 15"/>
</dbReference>
<proteinExistence type="predicted"/>
<sequence>MASTVVAQRHLWLALSDVPEIDWEIHLNEPVSGGGLFSKSLHAIQTKYELRKKHTEALGIIIPSTAGDDSPSPTVLQYKHPLPPVLFHDGLQPTPGDGCGSARMAPHSAGESMPTGALPDPGGPLLAGKIVVCGENQFAGIQALATSSPQGLLFPGRGEDSSSTTGTVAAACLPVEMSHLLATGLSPNVVATIESKGIIY</sequence>
<organism evidence="1 2">
    <name type="scientific">Takifugu flavidus</name>
    <name type="common">sansaifugu</name>
    <dbReference type="NCBI Taxonomy" id="433684"/>
    <lineage>
        <taxon>Eukaryota</taxon>
        <taxon>Metazoa</taxon>
        <taxon>Chordata</taxon>
        <taxon>Craniata</taxon>
        <taxon>Vertebrata</taxon>
        <taxon>Euteleostomi</taxon>
        <taxon>Actinopterygii</taxon>
        <taxon>Neopterygii</taxon>
        <taxon>Teleostei</taxon>
        <taxon>Neoteleostei</taxon>
        <taxon>Acanthomorphata</taxon>
        <taxon>Eupercaria</taxon>
        <taxon>Tetraodontiformes</taxon>
        <taxon>Tetradontoidea</taxon>
        <taxon>Tetraodontidae</taxon>
        <taxon>Takifugu</taxon>
    </lineage>
</organism>
<accession>A0A5C6P2X8</accession>
<keyword evidence="2" id="KW-1185">Reference proteome</keyword>